<dbReference type="Proteomes" id="UP000095606">
    <property type="component" value="Unassembled WGS sequence"/>
</dbReference>
<organism evidence="1 2">
    <name type="scientific">Bacteroides faecis</name>
    <dbReference type="NCBI Taxonomy" id="674529"/>
    <lineage>
        <taxon>Bacteria</taxon>
        <taxon>Pseudomonadati</taxon>
        <taxon>Bacteroidota</taxon>
        <taxon>Bacteroidia</taxon>
        <taxon>Bacteroidales</taxon>
        <taxon>Bacteroidaceae</taxon>
        <taxon>Bacteroides</taxon>
    </lineage>
</organism>
<evidence type="ECO:0000313" key="2">
    <source>
        <dbReference type="Proteomes" id="UP000095606"/>
    </source>
</evidence>
<dbReference type="AlphaFoldDB" id="A0A174JBW5"/>
<dbReference type="EMBL" id="CZAE01000005">
    <property type="protein sequence ID" value="CUO94609.1"/>
    <property type="molecule type" value="Genomic_DNA"/>
</dbReference>
<proteinExistence type="predicted"/>
<accession>A0A174JBW5</accession>
<protein>
    <submittedName>
        <fullName evidence="1">Uncharacterized protein</fullName>
    </submittedName>
</protein>
<evidence type="ECO:0000313" key="1">
    <source>
        <dbReference type="EMBL" id="CUO94609.1"/>
    </source>
</evidence>
<sequence length="48" mass="5484">MKIASITGELKPKSGYEYDYQIKFDVTTTKSKSFHLTTLPSAAFFKTY</sequence>
<gene>
    <name evidence="1" type="ORF">ERS852461_01506</name>
</gene>
<name>A0A174JBW5_9BACE</name>
<reference evidence="1 2" key="1">
    <citation type="submission" date="2015-09" db="EMBL/GenBank/DDBJ databases">
        <authorList>
            <consortium name="Pathogen Informatics"/>
        </authorList>
    </citation>
    <scope>NUCLEOTIDE SEQUENCE [LARGE SCALE GENOMIC DNA]</scope>
    <source>
        <strain evidence="1 2">2789STDY5834846</strain>
    </source>
</reference>